<evidence type="ECO:0000313" key="1">
    <source>
        <dbReference type="EMBL" id="OGY78597.1"/>
    </source>
</evidence>
<dbReference type="SUPFAM" id="SSF52540">
    <property type="entry name" value="P-loop containing nucleoside triphosphate hydrolases"/>
    <property type="match status" value="1"/>
</dbReference>
<accession>A0A1G2ARI0</accession>
<comment type="caution">
    <text evidence="1">The sequence shown here is derived from an EMBL/GenBank/DDBJ whole genome shotgun (WGS) entry which is preliminary data.</text>
</comment>
<sequence length="408" mass="45623">MLTVITIQSRAGGTGKTCIGLSAAAQLAAVGRKVAFIELDAQGAHLGQCLPLGGVAVPDGEHLKFQCEDTSCSPSISYRDRPYLFWWLAGNPKARGRKALQSGQRLVVSKVDKQRASNKGLSRLLETMIEHLTIFPASCYVSDIDEVNGMVLDRDHQRSYKNFLTNLTEVLLEEKYEFVFVDNAPGLSFNGGMSISWTTQFSRSPQHNVQVWIWAITRESWCEPGLLVYELNAFEKIRTPVFPVLVVNRTPHPKWLGCFERGMTTNIRDLCDRARTDQQAQNRLSELQSLFLDVPLWLGAGRNTEDLFRDFVLPSNFRIAVVGEDPTIASVAVMEYSVESKENPTDEICTALEGDGVRRWGRRTEEFVAQFFLPAISKCNSTGGVVDRYPTGFHGEVWSALVKPLLEK</sequence>
<proteinExistence type="predicted"/>
<dbReference type="InterPro" id="IPR027417">
    <property type="entry name" value="P-loop_NTPase"/>
</dbReference>
<evidence type="ECO:0000313" key="2">
    <source>
        <dbReference type="Proteomes" id="UP000177165"/>
    </source>
</evidence>
<dbReference type="Gene3D" id="3.40.50.300">
    <property type="entry name" value="P-loop containing nucleotide triphosphate hydrolases"/>
    <property type="match status" value="1"/>
</dbReference>
<dbReference type="AlphaFoldDB" id="A0A1G2ARI0"/>
<organism evidence="1 2">
    <name type="scientific">Candidatus Kerfeldbacteria bacterium RIFCSPHIGHO2_02_FULL_42_14</name>
    <dbReference type="NCBI Taxonomy" id="1798540"/>
    <lineage>
        <taxon>Bacteria</taxon>
        <taxon>Candidatus Kerfeldiibacteriota</taxon>
    </lineage>
</organism>
<protein>
    <submittedName>
        <fullName evidence="1">Uncharacterized protein</fullName>
    </submittedName>
</protein>
<name>A0A1G2ARI0_9BACT</name>
<dbReference type="EMBL" id="MHKB01000013">
    <property type="protein sequence ID" value="OGY78597.1"/>
    <property type="molecule type" value="Genomic_DNA"/>
</dbReference>
<dbReference type="Proteomes" id="UP000177165">
    <property type="component" value="Unassembled WGS sequence"/>
</dbReference>
<reference evidence="1 2" key="1">
    <citation type="journal article" date="2016" name="Nat. Commun.">
        <title>Thousands of microbial genomes shed light on interconnected biogeochemical processes in an aquifer system.</title>
        <authorList>
            <person name="Anantharaman K."/>
            <person name="Brown C.T."/>
            <person name="Hug L.A."/>
            <person name="Sharon I."/>
            <person name="Castelle C.J."/>
            <person name="Probst A.J."/>
            <person name="Thomas B.C."/>
            <person name="Singh A."/>
            <person name="Wilkins M.J."/>
            <person name="Karaoz U."/>
            <person name="Brodie E.L."/>
            <person name="Williams K.H."/>
            <person name="Hubbard S.S."/>
            <person name="Banfield J.F."/>
        </authorList>
    </citation>
    <scope>NUCLEOTIDE SEQUENCE [LARGE SCALE GENOMIC DNA]</scope>
</reference>
<gene>
    <name evidence="1" type="ORF">A3B74_04415</name>
</gene>